<keyword evidence="1" id="KW-0472">Membrane</keyword>
<keyword evidence="1" id="KW-1133">Transmembrane helix</keyword>
<feature type="transmembrane region" description="Helical" evidence="1">
    <location>
        <begin position="93"/>
        <end position="116"/>
    </location>
</feature>
<accession>A0A225E919</accession>
<evidence type="ECO:0000313" key="3">
    <source>
        <dbReference type="Proteomes" id="UP000214646"/>
    </source>
</evidence>
<dbReference type="InterPro" id="IPR012373">
    <property type="entry name" value="Ferrdict_sens_TM"/>
</dbReference>
<dbReference type="PANTHER" id="PTHR30273">
    <property type="entry name" value="PERIPLASMIC SIGNAL SENSOR AND SIGMA FACTOR ACTIVATOR FECR-RELATED"/>
    <property type="match status" value="1"/>
</dbReference>
<gene>
    <name evidence="2" type="ORF">FRUB_01436</name>
</gene>
<dbReference type="Gene3D" id="2.60.120.200">
    <property type="match status" value="1"/>
</dbReference>
<dbReference type="SUPFAM" id="SSF49899">
    <property type="entry name" value="Concanavalin A-like lectins/glucanases"/>
    <property type="match status" value="1"/>
</dbReference>
<evidence type="ECO:0000313" key="2">
    <source>
        <dbReference type="EMBL" id="OWK45105.1"/>
    </source>
</evidence>
<dbReference type="GO" id="GO:0016989">
    <property type="term" value="F:sigma factor antagonist activity"/>
    <property type="evidence" value="ECO:0007669"/>
    <property type="project" value="TreeGrafter"/>
</dbReference>
<dbReference type="PANTHER" id="PTHR30273:SF2">
    <property type="entry name" value="PROTEIN FECR"/>
    <property type="match status" value="1"/>
</dbReference>
<protein>
    <recommendedName>
        <fullName evidence="4">FecR protein domain-containing protein</fullName>
    </recommendedName>
</protein>
<comment type="caution">
    <text evidence="2">The sequence shown here is derived from an EMBL/GenBank/DDBJ whole genome shotgun (WGS) entry which is preliminary data.</text>
</comment>
<dbReference type="Proteomes" id="UP000214646">
    <property type="component" value="Unassembled WGS sequence"/>
</dbReference>
<dbReference type="RefSeq" id="WP_088252880.1">
    <property type="nucleotide sequence ID" value="NZ_NIDE01000002.1"/>
</dbReference>
<keyword evidence="3" id="KW-1185">Reference proteome</keyword>
<name>A0A225E919_9BACT</name>
<organism evidence="2 3">
    <name type="scientific">Fimbriiglobus ruber</name>
    <dbReference type="NCBI Taxonomy" id="1908690"/>
    <lineage>
        <taxon>Bacteria</taxon>
        <taxon>Pseudomonadati</taxon>
        <taxon>Planctomycetota</taxon>
        <taxon>Planctomycetia</taxon>
        <taxon>Gemmatales</taxon>
        <taxon>Gemmataceae</taxon>
        <taxon>Fimbriiglobus</taxon>
    </lineage>
</organism>
<evidence type="ECO:0000256" key="1">
    <source>
        <dbReference type="SAM" id="Phobius"/>
    </source>
</evidence>
<evidence type="ECO:0008006" key="4">
    <source>
        <dbReference type="Google" id="ProtNLM"/>
    </source>
</evidence>
<keyword evidence="1" id="KW-0812">Transmembrane</keyword>
<dbReference type="InterPro" id="IPR013320">
    <property type="entry name" value="ConA-like_dom_sf"/>
</dbReference>
<sequence>MEPDLRDLISAWLGGDLDADRAAELLRRVRDDAEFRREFVEQSQMLSAIKAVQSAEPRWLSLEDEIGWGAPDEPLEDRVLQAIERERPPRHRLAAWAAAVAAVAVAAVAVVAVVGWPSAPPPSLVGDPPAAGTAGTVAVLVKADDAHWGTSDRPPPAEGTPLGVGPLRLRSGQITLNFVNGVTLSVVGPAELDVRSVDRVFCRRGKLRTRVPPGAEGFTILGPGSAVVDLGTEFALNVADDGTAEVMVFEGQAEVSVLNAAGHTLSSELCQGRNALSIDPAAGRIRDVIAEPARFAPRTTWSAPPLVLKPGFAASVRSLRPWGYWRFRERADGVVPNEVADRPAFRAKNGVRLVGTGEAGVAEFAPGRPDQVLVLDGTWTPPRADGYAIELWVLSVQFQHSSLVSVSPDGIPGDRHTALLEFTGHSRALLHEECAIRLLDRWPPSRKGGANVFSSTMYTPNRWHHLVAQLRPTGSELYVDGVLAGSAPTGPDTGTAPCRMILGRMKIGPDRDPQQIRPLVGRMAEVAVYDHPLSPAEIRSHAAATHAEP</sequence>
<dbReference type="Pfam" id="PF13385">
    <property type="entry name" value="Laminin_G_3"/>
    <property type="match status" value="1"/>
</dbReference>
<dbReference type="AlphaFoldDB" id="A0A225E919"/>
<dbReference type="EMBL" id="NIDE01000002">
    <property type="protein sequence ID" value="OWK45105.1"/>
    <property type="molecule type" value="Genomic_DNA"/>
</dbReference>
<reference evidence="3" key="1">
    <citation type="submission" date="2017-06" db="EMBL/GenBank/DDBJ databases">
        <title>Genome analysis of Fimbriiglobus ruber SP5, the first member of the order Planctomycetales with confirmed chitinolytic capability.</title>
        <authorList>
            <person name="Ravin N.V."/>
            <person name="Rakitin A.L."/>
            <person name="Ivanova A.A."/>
            <person name="Beletsky A.V."/>
            <person name="Kulichevskaya I.S."/>
            <person name="Mardanov A.V."/>
            <person name="Dedysh S.N."/>
        </authorList>
    </citation>
    <scope>NUCLEOTIDE SEQUENCE [LARGE SCALE GENOMIC DNA]</scope>
    <source>
        <strain evidence="3">SP5</strain>
    </source>
</reference>
<proteinExistence type="predicted"/>
<dbReference type="OrthoDB" id="292867at2"/>